<sequence length="91" mass="10212">MSNYELSPLSAIQERIQRLRESSGLYISQTRSLEDSGNNSSRSLSEEEEDIPEIEDVDQELELPMAETIRQLSNGTEGEVAPALHHIPRTS</sequence>
<evidence type="ECO:0000256" key="1">
    <source>
        <dbReference type="SAM" id="MobiDB-lite"/>
    </source>
</evidence>
<feature type="region of interest" description="Disordered" evidence="1">
    <location>
        <begin position="24"/>
        <end position="60"/>
    </location>
</feature>
<evidence type="ECO:0000313" key="2">
    <source>
        <dbReference type="EMBL" id="KAK9929329.1"/>
    </source>
</evidence>
<comment type="caution">
    <text evidence="2">The sequence shown here is derived from an EMBL/GenBank/DDBJ whole genome shotgun (WGS) entry which is preliminary data.</text>
</comment>
<evidence type="ECO:0000313" key="3">
    <source>
        <dbReference type="Proteomes" id="UP001457282"/>
    </source>
</evidence>
<feature type="region of interest" description="Disordered" evidence="1">
    <location>
        <begin position="72"/>
        <end position="91"/>
    </location>
</feature>
<proteinExistence type="predicted"/>
<protein>
    <submittedName>
        <fullName evidence="2">Uncharacterized protein</fullName>
    </submittedName>
</protein>
<keyword evidence="3" id="KW-1185">Reference proteome</keyword>
<dbReference type="Proteomes" id="UP001457282">
    <property type="component" value="Unassembled WGS sequence"/>
</dbReference>
<reference evidence="2 3" key="1">
    <citation type="journal article" date="2023" name="G3 (Bethesda)">
        <title>A chromosome-length genome assembly and annotation of blackberry (Rubus argutus, cv. 'Hillquist').</title>
        <authorList>
            <person name="Bruna T."/>
            <person name="Aryal R."/>
            <person name="Dudchenko O."/>
            <person name="Sargent D.J."/>
            <person name="Mead D."/>
            <person name="Buti M."/>
            <person name="Cavallini A."/>
            <person name="Hytonen T."/>
            <person name="Andres J."/>
            <person name="Pham M."/>
            <person name="Weisz D."/>
            <person name="Mascagni F."/>
            <person name="Usai G."/>
            <person name="Natali L."/>
            <person name="Bassil N."/>
            <person name="Fernandez G.E."/>
            <person name="Lomsadze A."/>
            <person name="Armour M."/>
            <person name="Olukolu B."/>
            <person name="Poorten T."/>
            <person name="Britton C."/>
            <person name="Davik J."/>
            <person name="Ashrafi H."/>
            <person name="Aiden E.L."/>
            <person name="Borodovsky M."/>
            <person name="Worthington M."/>
        </authorList>
    </citation>
    <scope>NUCLEOTIDE SEQUENCE [LARGE SCALE GENOMIC DNA]</scope>
    <source>
        <strain evidence="2">PI 553951</strain>
    </source>
</reference>
<accession>A0AAW1WYU4</accession>
<dbReference type="EMBL" id="JBEDUW010000005">
    <property type="protein sequence ID" value="KAK9929329.1"/>
    <property type="molecule type" value="Genomic_DNA"/>
</dbReference>
<name>A0AAW1WYU4_RUBAR</name>
<dbReference type="AlphaFoldDB" id="A0AAW1WYU4"/>
<feature type="compositionally biased region" description="Acidic residues" evidence="1">
    <location>
        <begin position="46"/>
        <end position="60"/>
    </location>
</feature>
<organism evidence="2 3">
    <name type="scientific">Rubus argutus</name>
    <name type="common">Southern blackberry</name>
    <dbReference type="NCBI Taxonomy" id="59490"/>
    <lineage>
        <taxon>Eukaryota</taxon>
        <taxon>Viridiplantae</taxon>
        <taxon>Streptophyta</taxon>
        <taxon>Embryophyta</taxon>
        <taxon>Tracheophyta</taxon>
        <taxon>Spermatophyta</taxon>
        <taxon>Magnoliopsida</taxon>
        <taxon>eudicotyledons</taxon>
        <taxon>Gunneridae</taxon>
        <taxon>Pentapetalae</taxon>
        <taxon>rosids</taxon>
        <taxon>fabids</taxon>
        <taxon>Rosales</taxon>
        <taxon>Rosaceae</taxon>
        <taxon>Rosoideae</taxon>
        <taxon>Rosoideae incertae sedis</taxon>
        <taxon>Rubus</taxon>
    </lineage>
</organism>
<gene>
    <name evidence="2" type="ORF">M0R45_026431</name>
</gene>